<comment type="caution">
    <text evidence="2">The sequence shown here is derived from an EMBL/GenBank/DDBJ whole genome shotgun (WGS) entry which is preliminary data.</text>
</comment>
<dbReference type="RefSeq" id="WP_237583883.1">
    <property type="nucleotide sequence ID" value="NZ_MAEI02000001.1"/>
</dbReference>
<reference evidence="2 3" key="2">
    <citation type="submission" date="2024-02" db="EMBL/GenBank/DDBJ databases">
        <title>The Genome Sequence of Enterococcus diestrammenae JM9A.</title>
        <authorList>
            <person name="Earl A."/>
            <person name="Manson A."/>
            <person name="Gilmore M."/>
            <person name="Sanders J."/>
            <person name="Shea T."/>
            <person name="Howe W."/>
            <person name="Livny J."/>
            <person name="Cuomo C."/>
            <person name="Neafsey D."/>
            <person name="Birren B."/>
        </authorList>
    </citation>
    <scope>NUCLEOTIDE SEQUENCE [LARGE SCALE GENOMIC DNA]</scope>
    <source>
        <strain evidence="2 3">JM9A</strain>
    </source>
</reference>
<proteinExistence type="predicted"/>
<accession>A0ABV0F565</accession>
<dbReference type="Gene3D" id="3.40.630.30">
    <property type="match status" value="1"/>
</dbReference>
<reference evidence="3" key="1">
    <citation type="submission" date="2016-06" db="EMBL/GenBank/DDBJ databases">
        <title>Four novel species of enterococci isolated from chicken manure.</title>
        <authorList>
            <person name="Van Tyne D."/>
        </authorList>
    </citation>
    <scope>NUCLEOTIDE SEQUENCE [LARGE SCALE GENOMIC DNA]</scope>
    <source>
        <strain evidence="3">JM9A</strain>
    </source>
</reference>
<dbReference type="InterPro" id="IPR000182">
    <property type="entry name" value="GNAT_dom"/>
</dbReference>
<dbReference type="EMBL" id="MAEI02000001">
    <property type="protein sequence ID" value="MEO1782138.1"/>
    <property type="molecule type" value="Genomic_DNA"/>
</dbReference>
<keyword evidence="3" id="KW-1185">Reference proteome</keyword>
<name>A0ABV0F565_9ENTE</name>
<evidence type="ECO:0000313" key="2">
    <source>
        <dbReference type="EMBL" id="MEO1782138.1"/>
    </source>
</evidence>
<gene>
    <name evidence="2" type="ORF">BAU18_001731</name>
</gene>
<dbReference type="Proteomes" id="UP001429357">
    <property type="component" value="Unassembled WGS sequence"/>
</dbReference>
<dbReference type="InterPro" id="IPR052564">
    <property type="entry name" value="N-acetyltrans/Recomb-assoc"/>
</dbReference>
<dbReference type="PROSITE" id="PS51186">
    <property type="entry name" value="GNAT"/>
    <property type="match status" value="1"/>
</dbReference>
<dbReference type="SUPFAM" id="SSF55729">
    <property type="entry name" value="Acyl-CoA N-acyltransferases (Nat)"/>
    <property type="match status" value="1"/>
</dbReference>
<organism evidence="2 3">
    <name type="scientific">Enterococcus diestrammenae</name>
    <dbReference type="NCBI Taxonomy" id="1155073"/>
    <lineage>
        <taxon>Bacteria</taxon>
        <taxon>Bacillati</taxon>
        <taxon>Bacillota</taxon>
        <taxon>Bacilli</taxon>
        <taxon>Lactobacillales</taxon>
        <taxon>Enterococcaceae</taxon>
        <taxon>Enterococcus</taxon>
    </lineage>
</organism>
<dbReference type="Pfam" id="PF13673">
    <property type="entry name" value="Acetyltransf_10"/>
    <property type="match status" value="1"/>
</dbReference>
<dbReference type="PANTHER" id="PTHR43451:SF1">
    <property type="entry name" value="ACETYLTRANSFERASE"/>
    <property type="match status" value="1"/>
</dbReference>
<dbReference type="CDD" id="cd04301">
    <property type="entry name" value="NAT_SF"/>
    <property type="match status" value="1"/>
</dbReference>
<dbReference type="InterPro" id="IPR016181">
    <property type="entry name" value="Acyl_CoA_acyltransferase"/>
</dbReference>
<protein>
    <recommendedName>
        <fullName evidence="1">N-acetyltransferase domain-containing protein</fullName>
    </recommendedName>
</protein>
<dbReference type="PANTHER" id="PTHR43451">
    <property type="entry name" value="ACETYLTRANSFERASE (GNAT) FAMILY PROTEIN"/>
    <property type="match status" value="1"/>
</dbReference>
<feature type="domain" description="N-acetyltransferase" evidence="1">
    <location>
        <begin position="1"/>
        <end position="113"/>
    </location>
</feature>
<evidence type="ECO:0000259" key="1">
    <source>
        <dbReference type="PROSITE" id="PS51186"/>
    </source>
</evidence>
<sequence>MWATGEVDLEKWNQSLLNNYCVVVTQNKKIVGFGDIDKTGYLDRLYVHKDYQRQGIATVICDKLEQAGYEKITTHASITSRPFFEERRYKLISKQEVVRQGIVLVNFVMEKEL</sequence>
<evidence type="ECO:0000313" key="3">
    <source>
        <dbReference type="Proteomes" id="UP001429357"/>
    </source>
</evidence>